<accession>A0ABP0PCI0</accession>
<protein>
    <submittedName>
        <fullName evidence="1">Uncharacterized protein</fullName>
    </submittedName>
</protein>
<organism evidence="1 2">
    <name type="scientific">Durusdinium trenchii</name>
    <dbReference type="NCBI Taxonomy" id="1381693"/>
    <lineage>
        <taxon>Eukaryota</taxon>
        <taxon>Sar</taxon>
        <taxon>Alveolata</taxon>
        <taxon>Dinophyceae</taxon>
        <taxon>Suessiales</taxon>
        <taxon>Symbiodiniaceae</taxon>
        <taxon>Durusdinium</taxon>
    </lineage>
</organism>
<name>A0ABP0PCI0_9DINO</name>
<comment type="caution">
    <text evidence="1">The sequence shown here is derived from an EMBL/GenBank/DDBJ whole genome shotgun (WGS) entry which is preliminary data.</text>
</comment>
<feature type="non-terminal residue" evidence="1">
    <location>
        <position position="1"/>
    </location>
</feature>
<feature type="non-terminal residue" evidence="1">
    <location>
        <position position="105"/>
    </location>
</feature>
<evidence type="ECO:0000313" key="2">
    <source>
        <dbReference type="Proteomes" id="UP001642484"/>
    </source>
</evidence>
<evidence type="ECO:0000313" key="1">
    <source>
        <dbReference type="EMBL" id="CAK9073313.1"/>
    </source>
</evidence>
<proteinExistence type="predicted"/>
<dbReference type="Proteomes" id="UP001642484">
    <property type="component" value="Unassembled WGS sequence"/>
</dbReference>
<sequence>EAQEVLSDASGRWFLFNASVSTIVVVEKTDLPTHLSGLPFVNVPTTLQDVVRQLEDAGEVHIEVGHHQMSGDRSEVKPEPNKPLVFVLDNKADDETLRHRKFKID</sequence>
<keyword evidence="2" id="KW-1185">Reference proteome</keyword>
<reference evidence="1 2" key="1">
    <citation type="submission" date="2024-02" db="EMBL/GenBank/DDBJ databases">
        <authorList>
            <person name="Chen Y."/>
            <person name="Shah S."/>
            <person name="Dougan E. K."/>
            <person name="Thang M."/>
            <person name="Chan C."/>
        </authorList>
    </citation>
    <scope>NUCLEOTIDE SEQUENCE [LARGE SCALE GENOMIC DNA]</scope>
</reference>
<gene>
    <name evidence="1" type="ORF">CCMP2556_LOCUS36090</name>
</gene>
<dbReference type="EMBL" id="CAXAMN010022866">
    <property type="protein sequence ID" value="CAK9073313.1"/>
    <property type="molecule type" value="Genomic_DNA"/>
</dbReference>